<dbReference type="OMA" id="TNECTFL"/>
<dbReference type="EMBL" id="DS566027">
    <property type="status" value="NOT_ANNOTATED_CDS"/>
    <property type="molecule type" value="Genomic_DNA"/>
</dbReference>
<keyword evidence="1" id="KW-0175">Coiled coil</keyword>
<dbReference type="EnsemblProtists" id="Phyra95047">
    <property type="protein sequence ID" value="Phyra95047"/>
    <property type="gene ID" value="Phyra95047"/>
</dbReference>
<dbReference type="AlphaFoldDB" id="H3HCD5"/>
<dbReference type="InParanoid" id="H3HCD5"/>
<dbReference type="Proteomes" id="UP000005238">
    <property type="component" value="Unassembled WGS sequence"/>
</dbReference>
<sequence>MWEKLAGRQQQLREEAEEKNARLKLAVKHHQNLADVLSSFLRRRATQLSNGLAAMAISPTEVHMREGVNGKYRCLEFFSYKILPFELNATTEATWAYFKGVEKHLGYGNLYNKAAKVIRRYVEADRDVVIRVYRAVPVEIKHKLLSRLTYYLQGYAVTKRAPMSTPERELSILQLCTVVCFDQEEAAAATHELTPI</sequence>
<dbReference type="VEuPathDB" id="FungiDB:KRP22_10019"/>
<keyword evidence="3" id="KW-1185">Reference proteome</keyword>
<protein>
    <submittedName>
        <fullName evidence="2">Uncharacterized protein</fullName>
    </submittedName>
</protein>
<evidence type="ECO:0000313" key="3">
    <source>
        <dbReference type="Proteomes" id="UP000005238"/>
    </source>
</evidence>
<dbReference type="HOGENOM" id="CLU_1392635_0_0_1"/>
<reference evidence="3" key="1">
    <citation type="journal article" date="2006" name="Science">
        <title>Phytophthora genome sequences uncover evolutionary origins and mechanisms of pathogenesis.</title>
        <authorList>
            <person name="Tyler B.M."/>
            <person name="Tripathy S."/>
            <person name="Zhang X."/>
            <person name="Dehal P."/>
            <person name="Jiang R.H."/>
            <person name="Aerts A."/>
            <person name="Arredondo F.D."/>
            <person name="Baxter L."/>
            <person name="Bensasson D."/>
            <person name="Beynon J.L."/>
            <person name="Chapman J."/>
            <person name="Damasceno C.M."/>
            <person name="Dorrance A.E."/>
            <person name="Dou D."/>
            <person name="Dickerman A.W."/>
            <person name="Dubchak I.L."/>
            <person name="Garbelotto M."/>
            <person name="Gijzen M."/>
            <person name="Gordon S.G."/>
            <person name="Govers F."/>
            <person name="Grunwald N.J."/>
            <person name="Huang W."/>
            <person name="Ivors K.L."/>
            <person name="Jones R.W."/>
            <person name="Kamoun S."/>
            <person name="Krampis K."/>
            <person name="Lamour K.H."/>
            <person name="Lee M.K."/>
            <person name="McDonald W.H."/>
            <person name="Medina M."/>
            <person name="Meijer H.J."/>
            <person name="Nordberg E.K."/>
            <person name="Maclean D.J."/>
            <person name="Ospina-Giraldo M.D."/>
            <person name="Morris P.F."/>
            <person name="Phuntumart V."/>
            <person name="Putnam N.H."/>
            <person name="Rash S."/>
            <person name="Rose J.K."/>
            <person name="Sakihama Y."/>
            <person name="Salamov A.A."/>
            <person name="Savidor A."/>
            <person name="Scheuring C.F."/>
            <person name="Smith B.M."/>
            <person name="Sobral B.W."/>
            <person name="Terry A."/>
            <person name="Torto-Alalibo T.A."/>
            <person name="Win J."/>
            <person name="Xu Z."/>
            <person name="Zhang H."/>
            <person name="Grigoriev I.V."/>
            <person name="Rokhsar D.S."/>
            <person name="Boore J.L."/>
        </authorList>
    </citation>
    <scope>NUCLEOTIDE SEQUENCE [LARGE SCALE GENOMIC DNA]</scope>
    <source>
        <strain evidence="3">Pr102</strain>
    </source>
</reference>
<reference evidence="2" key="2">
    <citation type="submission" date="2015-06" db="UniProtKB">
        <authorList>
            <consortium name="EnsemblProtists"/>
        </authorList>
    </citation>
    <scope>IDENTIFICATION</scope>
    <source>
        <strain evidence="2">Pr102</strain>
    </source>
</reference>
<proteinExistence type="predicted"/>
<accession>H3HCD5</accession>
<evidence type="ECO:0000313" key="2">
    <source>
        <dbReference type="EnsemblProtists" id="Phyra95047"/>
    </source>
</evidence>
<organism evidence="2 3">
    <name type="scientific">Phytophthora ramorum</name>
    <name type="common">Sudden oak death agent</name>
    <dbReference type="NCBI Taxonomy" id="164328"/>
    <lineage>
        <taxon>Eukaryota</taxon>
        <taxon>Sar</taxon>
        <taxon>Stramenopiles</taxon>
        <taxon>Oomycota</taxon>
        <taxon>Peronosporomycetes</taxon>
        <taxon>Peronosporales</taxon>
        <taxon>Peronosporaceae</taxon>
        <taxon>Phytophthora</taxon>
    </lineage>
</organism>
<evidence type="ECO:0000256" key="1">
    <source>
        <dbReference type="SAM" id="Coils"/>
    </source>
</evidence>
<feature type="coiled-coil region" evidence="1">
    <location>
        <begin position="6"/>
        <end position="33"/>
    </location>
</feature>
<dbReference type="STRING" id="164328.H3HCD5"/>
<name>H3HCD5_PHYRM</name>